<keyword evidence="1" id="KW-0677">Repeat</keyword>
<sequence length="492" mass="54803">MGETREPIPNRNPNPGEEEISPSARLLFETLTAKGKGKGKGKGKEGVVDGDDDDVESALSSTGIPPTHDIIHEVLKLCYAHPSAGITFFRWAGRTHKLTPYAWNLMVDILGKNRLFNPMWDAIRSMRHDSSLSTPTFVSVFESYCLAGNPSDAVMTFDVMDKYGVPQDVLALNSLLSSICLLGGGGGGSTATAMNVFEKTKLKIPPNADTFTILLEGWEKERNVARAKTTIGEMAVCLGWKPEYAPAYDSFLTTLVVGLQPQEAVKFLNFMKGKNCFPGLKFFSNALHTLVKQNDAAHAIEIWDVMVGGGGTGSGLLPNLIMYNAMIGLLCNNNHIDKALSLLDEMPFNGAFPDSSTYAVIFRCLISNKKVRLVGSFFWEMVKNECPPSHRDCCRAIALLFDGDDPEMAIDIWNYLVENCTFEFPLDDCANALLIGLLNLNRLTQVWRFAEDMLDRRVNIYKSTMEKLKNAFHKEGRRDRFDRLLMRWKHPP</sequence>
<reference evidence="4" key="2">
    <citation type="journal article" date="2023" name="Plants (Basel)">
        <title>Annotation of the Turnera subulata (Passifloraceae) Draft Genome Reveals the S-Locus Evolved after the Divergence of Turneroideae from Passifloroideae in a Stepwise Manner.</title>
        <authorList>
            <person name="Henning P.M."/>
            <person name="Roalson E.H."/>
            <person name="Mir W."/>
            <person name="McCubbin A.G."/>
            <person name="Shore J.S."/>
        </authorList>
    </citation>
    <scope>NUCLEOTIDE SEQUENCE</scope>
    <source>
        <strain evidence="4">F60SS</strain>
    </source>
</reference>
<proteinExistence type="predicted"/>
<dbReference type="InterPro" id="IPR051222">
    <property type="entry name" value="PPR/CCM1_RNA-binding"/>
</dbReference>
<accession>A0A9Q0GFQ6</accession>
<evidence type="ECO:0008006" key="6">
    <source>
        <dbReference type="Google" id="ProtNLM"/>
    </source>
</evidence>
<dbReference type="EMBL" id="JAKUCV010000715">
    <property type="protein sequence ID" value="KAJ4849042.1"/>
    <property type="molecule type" value="Genomic_DNA"/>
</dbReference>
<organism evidence="4 5">
    <name type="scientific">Turnera subulata</name>
    <dbReference type="NCBI Taxonomy" id="218843"/>
    <lineage>
        <taxon>Eukaryota</taxon>
        <taxon>Viridiplantae</taxon>
        <taxon>Streptophyta</taxon>
        <taxon>Embryophyta</taxon>
        <taxon>Tracheophyta</taxon>
        <taxon>Spermatophyta</taxon>
        <taxon>Magnoliopsida</taxon>
        <taxon>eudicotyledons</taxon>
        <taxon>Gunneridae</taxon>
        <taxon>Pentapetalae</taxon>
        <taxon>rosids</taxon>
        <taxon>fabids</taxon>
        <taxon>Malpighiales</taxon>
        <taxon>Passifloraceae</taxon>
        <taxon>Turnera</taxon>
    </lineage>
</organism>
<dbReference type="InterPro" id="IPR002885">
    <property type="entry name" value="PPR_rpt"/>
</dbReference>
<evidence type="ECO:0000313" key="4">
    <source>
        <dbReference type="EMBL" id="KAJ4849042.1"/>
    </source>
</evidence>
<feature type="repeat" description="PPR" evidence="2">
    <location>
        <begin position="319"/>
        <end position="353"/>
    </location>
</feature>
<dbReference type="Proteomes" id="UP001141552">
    <property type="component" value="Unassembled WGS sequence"/>
</dbReference>
<dbReference type="Gene3D" id="1.25.40.10">
    <property type="entry name" value="Tetratricopeptide repeat domain"/>
    <property type="match status" value="2"/>
</dbReference>
<comment type="caution">
    <text evidence="4">The sequence shown here is derived from an EMBL/GenBank/DDBJ whole genome shotgun (WGS) entry which is preliminary data.</text>
</comment>
<evidence type="ECO:0000256" key="2">
    <source>
        <dbReference type="PROSITE-ProRule" id="PRU00708"/>
    </source>
</evidence>
<keyword evidence="5" id="KW-1185">Reference proteome</keyword>
<gene>
    <name evidence="4" type="ORF">Tsubulata_029211</name>
</gene>
<feature type="region of interest" description="Disordered" evidence="3">
    <location>
        <begin position="1"/>
        <end position="61"/>
    </location>
</feature>
<dbReference type="PANTHER" id="PTHR47942">
    <property type="entry name" value="TETRATRICOPEPTIDE REPEAT (TPR)-LIKE SUPERFAMILY PROTEIN-RELATED"/>
    <property type="match status" value="1"/>
</dbReference>
<dbReference type="Pfam" id="PF13041">
    <property type="entry name" value="PPR_2"/>
    <property type="match status" value="1"/>
</dbReference>
<protein>
    <recommendedName>
        <fullName evidence="6">Pentacotripeptide-repeat region of PRORP domain-containing protein</fullName>
    </recommendedName>
</protein>
<evidence type="ECO:0000256" key="3">
    <source>
        <dbReference type="SAM" id="MobiDB-lite"/>
    </source>
</evidence>
<evidence type="ECO:0000313" key="5">
    <source>
        <dbReference type="Proteomes" id="UP001141552"/>
    </source>
</evidence>
<evidence type="ECO:0000256" key="1">
    <source>
        <dbReference type="ARBA" id="ARBA00022737"/>
    </source>
</evidence>
<dbReference type="NCBIfam" id="TIGR00756">
    <property type="entry name" value="PPR"/>
    <property type="match status" value="1"/>
</dbReference>
<dbReference type="Pfam" id="PF01535">
    <property type="entry name" value="PPR"/>
    <property type="match status" value="1"/>
</dbReference>
<dbReference type="InterPro" id="IPR011990">
    <property type="entry name" value="TPR-like_helical_dom_sf"/>
</dbReference>
<feature type="repeat" description="PPR" evidence="2">
    <location>
        <begin position="354"/>
        <end position="388"/>
    </location>
</feature>
<name>A0A9Q0GFQ6_9ROSI</name>
<dbReference type="AlphaFoldDB" id="A0A9Q0GFQ6"/>
<reference evidence="4" key="1">
    <citation type="submission" date="2022-02" db="EMBL/GenBank/DDBJ databases">
        <authorList>
            <person name="Henning P.M."/>
            <person name="McCubbin A.G."/>
            <person name="Shore J.S."/>
        </authorList>
    </citation>
    <scope>NUCLEOTIDE SEQUENCE</scope>
    <source>
        <strain evidence="4">F60SS</strain>
        <tissue evidence="4">Leaves</tissue>
    </source>
</reference>
<dbReference type="PANTHER" id="PTHR47942:SF28">
    <property type="entry name" value="OS04G0520900 PROTEIN"/>
    <property type="match status" value="1"/>
</dbReference>
<dbReference type="PROSITE" id="PS51375">
    <property type="entry name" value="PPR"/>
    <property type="match status" value="2"/>
</dbReference>
<dbReference type="OrthoDB" id="1911504at2759"/>